<sequence length="146" mass="17458">DNGKFKEKDKNKSKRGRKPKADRQEHRYMVRLNEADNKRFLSMYKRSRKRSISAFITDCVLNNPVKIVTVDKSVLDYVMLLSGFFEQFRAIKTNYNQVFYVLIRNFGEQKVRFMMKIVEESTLQFGLLKREIEEITTKFRKSCLPK</sequence>
<name>A0A5J4QDY4_9ZZZZ</name>
<gene>
    <name evidence="2" type="ORF">EZS27_030755</name>
</gene>
<comment type="caution">
    <text evidence="2">The sequence shown here is derived from an EMBL/GenBank/DDBJ whole genome shotgun (WGS) entry which is preliminary data.</text>
</comment>
<evidence type="ECO:0000256" key="1">
    <source>
        <dbReference type="SAM" id="MobiDB-lite"/>
    </source>
</evidence>
<dbReference type="EMBL" id="SNRY01003911">
    <property type="protein sequence ID" value="KAA6319339.1"/>
    <property type="molecule type" value="Genomic_DNA"/>
</dbReference>
<evidence type="ECO:0000313" key="2">
    <source>
        <dbReference type="EMBL" id="KAA6319339.1"/>
    </source>
</evidence>
<dbReference type="Pfam" id="PF19514">
    <property type="entry name" value="MobC_2"/>
    <property type="match status" value="1"/>
</dbReference>
<proteinExistence type="predicted"/>
<accession>A0A5J4QDY4</accession>
<reference evidence="2" key="1">
    <citation type="submission" date="2019-03" db="EMBL/GenBank/DDBJ databases">
        <title>Single cell metagenomics reveals metabolic interactions within the superorganism composed of flagellate Streblomastix strix and complex community of Bacteroidetes bacteria on its surface.</title>
        <authorList>
            <person name="Treitli S.C."/>
            <person name="Kolisko M."/>
            <person name="Husnik F."/>
            <person name="Keeling P."/>
            <person name="Hampl V."/>
        </authorList>
    </citation>
    <scope>NUCLEOTIDE SEQUENCE</scope>
    <source>
        <strain evidence="2">STM</strain>
    </source>
</reference>
<feature type="compositionally biased region" description="Basic and acidic residues" evidence="1">
    <location>
        <begin position="1"/>
        <end position="10"/>
    </location>
</feature>
<feature type="region of interest" description="Disordered" evidence="1">
    <location>
        <begin position="1"/>
        <end position="24"/>
    </location>
</feature>
<dbReference type="AlphaFoldDB" id="A0A5J4QDY4"/>
<feature type="non-terminal residue" evidence="2">
    <location>
        <position position="1"/>
    </location>
</feature>
<protein>
    <submittedName>
        <fullName evidence="2">Uncharacterized protein</fullName>
    </submittedName>
</protein>
<dbReference type="InterPro" id="IPR045788">
    <property type="entry name" value="MobC_2"/>
</dbReference>
<organism evidence="2">
    <name type="scientific">termite gut metagenome</name>
    <dbReference type="NCBI Taxonomy" id="433724"/>
    <lineage>
        <taxon>unclassified sequences</taxon>
        <taxon>metagenomes</taxon>
        <taxon>organismal metagenomes</taxon>
    </lineage>
</organism>